<sequence>MDVGSGEDLAGSVECCMCGDLGVIKELFRCRSCHSRYQHKYCSNLYPKVESYRSCNWCLTDEDAKKTKKIAAISSSGATTSDGNCLKRGSLSLWEWEKPVKKDDTKKKKKKKKLYRSVSDVSTAVGRGLKGKNRRYKLLEDVSA</sequence>
<evidence type="ECO:0000313" key="5">
    <source>
        <dbReference type="Proteomes" id="UP000036987"/>
    </source>
</evidence>
<dbReference type="InterPro" id="IPR011011">
    <property type="entry name" value="Znf_FYVE_PHD"/>
</dbReference>
<keyword evidence="2" id="KW-0862">Zinc</keyword>
<keyword evidence="5" id="KW-1185">Reference proteome</keyword>
<dbReference type="EMBL" id="LFYR01000671">
    <property type="protein sequence ID" value="KMZ71474.1"/>
    <property type="molecule type" value="Genomic_DNA"/>
</dbReference>
<dbReference type="PANTHER" id="PTHR33779">
    <property type="entry name" value="EXPRESSED PROTEIN"/>
    <property type="match status" value="1"/>
</dbReference>
<protein>
    <recommendedName>
        <fullName evidence="3">PHD-type zinc finger plants domain-containing protein</fullName>
    </recommendedName>
</protein>
<accession>A0A0K9PR83</accession>
<dbReference type="OrthoDB" id="1935489at2759"/>
<name>A0A0K9PR83_ZOSMR</name>
<keyword evidence="1" id="KW-0479">Metal-binding</keyword>
<proteinExistence type="predicted"/>
<feature type="domain" description="PHD-type zinc finger plants" evidence="3">
    <location>
        <begin position="16"/>
        <end position="58"/>
    </location>
</feature>
<dbReference type="Pfam" id="PF25054">
    <property type="entry name" value="PHD_pln"/>
    <property type="match status" value="1"/>
</dbReference>
<reference evidence="5" key="1">
    <citation type="journal article" date="2016" name="Nature">
        <title>The genome of the seagrass Zostera marina reveals angiosperm adaptation to the sea.</title>
        <authorList>
            <person name="Olsen J.L."/>
            <person name="Rouze P."/>
            <person name="Verhelst B."/>
            <person name="Lin Y.-C."/>
            <person name="Bayer T."/>
            <person name="Collen J."/>
            <person name="Dattolo E."/>
            <person name="De Paoli E."/>
            <person name="Dittami S."/>
            <person name="Maumus F."/>
            <person name="Michel G."/>
            <person name="Kersting A."/>
            <person name="Lauritano C."/>
            <person name="Lohaus R."/>
            <person name="Toepel M."/>
            <person name="Tonon T."/>
            <person name="Vanneste K."/>
            <person name="Amirebrahimi M."/>
            <person name="Brakel J."/>
            <person name="Bostroem C."/>
            <person name="Chovatia M."/>
            <person name="Grimwood J."/>
            <person name="Jenkins J.W."/>
            <person name="Jueterbock A."/>
            <person name="Mraz A."/>
            <person name="Stam W.T."/>
            <person name="Tice H."/>
            <person name="Bornberg-Bauer E."/>
            <person name="Green P.J."/>
            <person name="Pearson G.A."/>
            <person name="Procaccini G."/>
            <person name="Duarte C.M."/>
            <person name="Schmutz J."/>
            <person name="Reusch T.B.H."/>
            <person name="Van de Peer Y."/>
        </authorList>
    </citation>
    <scope>NUCLEOTIDE SEQUENCE [LARGE SCALE GENOMIC DNA]</scope>
    <source>
        <strain evidence="5">cv. Finnish</strain>
    </source>
</reference>
<evidence type="ECO:0000256" key="2">
    <source>
        <dbReference type="ARBA" id="ARBA00022833"/>
    </source>
</evidence>
<evidence type="ECO:0000256" key="1">
    <source>
        <dbReference type="ARBA" id="ARBA00022771"/>
    </source>
</evidence>
<evidence type="ECO:0000313" key="4">
    <source>
        <dbReference type="EMBL" id="KMZ71474.1"/>
    </source>
</evidence>
<keyword evidence="1" id="KW-0863">Zinc-finger</keyword>
<gene>
    <name evidence="4" type="ORF">ZOSMA_17G00290</name>
</gene>
<dbReference type="InterPro" id="IPR056874">
    <property type="entry name" value="PHD_dom_pln"/>
</dbReference>
<dbReference type="GO" id="GO:0008270">
    <property type="term" value="F:zinc ion binding"/>
    <property type="evidence" value="ECO:0007669"/>
    <property type="project" value="UniProtKB-KW"/>
</dbReference>
<comment type="caution">
    <text evidence="4">The sequence shown here is derived from an EMBL/GenBank/DDBJ whole genome shotgun (WGS) entry which is preliminary data.</text>
</comment>
<dbReference type="PANTHER" id="PTHR33779:SF1">
    <property type="entry name" value="EXPRESSED PROTEIN"/>
    <property type="match status" value="1"/>
</dbReference>
<dbReference type="SUPFAM" id="SSF57903">
    <property type="entry name" value="FYVE/PHD zinc finger"/>
    <property type="match status" value="1"/>
</dbReference>
<evidence type="ECO:0000259" key="3">
    <source>
        <dbReference type="Pfam" id="PF25054"/>
    </source>
</evidence>
<dbReference type="AlphaFoldDB" id="A0A0K9PR83"/>
<dbReference type="OMA" id="AGSVECC"/>
<organism evidence="4 5">
    <name type="scientific">Zostera marina</name>
    <name type="common">Eelgrass</name>
    <dbReference type="NCBI Taxonomy" id="29655"/>
    <lineage>
        <taxon>Eukaryota</taxon>
        <taxon>Viridiplantae</taxon>
        <taxon>Streptophyta</taxon>
        <taxon>Embryophyta</taxon>
        <taxon>Tracheophyta</taxon>
        <taxon>Spermatophyta</taxon>
        <taxon>Magnoliopsida</taxon>
        <taxon>Liliopsida</taxon>
        <taxon>Zosteraceae</taxon>
        <taxon>Zostera</taxon>
    </lineage>
</organism>
<dbReference type="Proteomes" id="UP000036987">
    <property type="component" value="Unassembled WGS sequence"/>
</dbReference>